<dbReference type="EMBL" id="CAJVPP010006145">
    <property type="protein sequence ID" value="CAG8674563.1"/>
    <property type="molecule type" value="Genomic_DNA"/>
</dbReference>
<sequence length="45" mass="5083">YAFLGCVSFSPVSYPNTRYPLPPQFIAGQSCNLEFSECKHNLVRT</sequence>
<accession>A0A9N9EJS5</accession>
<proteinExistence type="predicted"/>
<organism evidence="1 2">
    <name type="scientific">Funneliformis mosseae</name>
    <name type="common">Endomycorrhizal fungus</name>
    <name type="synonym">Glomus mosseae</name>
    <dbReference type="NCBI Taxonomy" id="27381"/>
    <lineage>
        <taxon>Eukaryota</taxon>
        <taxon>Fungi</taxon>
        <taxon>Fungi incertae sedis</taxon>
        <taxon>Mucoromycota</taxon>
        <taxon>Glomeromycotina</taxon>
        <taxon>Glomeromycetes</taxon>
        <taxon>Glomerales</taxon>
        <taxon>Glomeraceae</taxon>
        <taxon>Funneliformis</taxon>
    </lineage>
</organism>
<dbReference type="AlphaFoldDB" id="A0A9N9EJS5"/>
<protein>
    <submittedName>
        <fullName evidence="1">1416_t:CDS:1</fullName>
    </submittedName>
</protein>
<feature type="non-terminal residue" evidence="1">
    <location>
        <position position="1"/>
    </location>
</feature>
<name>A0A9N9EJS5_FUNMO</name>
<comment type="caution">
    <text evidence="1">The sequence shown here is derived from an EMBL/GenBank/DDBJ whole genome shotgun (WGS) entry which is preliminary data.</text>
</comment>
<dbReference type="Proteomes" id="UP000789375">
    <property type="component" value="Unassembled WGS sequence"/>
</dbReference>
<reference evidence="1" key="1">
    <citation type="submission" date="2021-06" db="EMBL/GenBank/DDBJ databases">
        <authorList>
            <person name="Kallberg Y."/>
            <person name="Tangrot J."/>
            <person name="Rosling A."/>
        </authorList>
    </citation>
    <scope>NUCLEOTIDE SEQUENCE</scope>
    <source>
        <strain evidence="1">87-6 pot B 2015</strain>
    </source>
</reference>
<evidence type="ECO:0000313" key="1">
    <source>
        <dbReference type="EMBL" id="CAG8674563.1"/>
    </source>
</evidence>
<evidence type="ECO:0000313" key="2">
    <source>
        <dbReference type="Proteomes" id="UP000789375"/>
    </source>
</evidence>
<keyword evidence="2" id="KW-1185">Reference proteome</keyword>
<gene>
    <name evidence="1" type="ORF">FMOSSE_LOCUS12579</name>
</gene>